<evidence type="ECO:0000259" key="14">
    <source>
        <dbReference type="PROSITE" id="PS50893"/>
    </source>
</evidence>
<organism evidence="15">
    <name type="scientific">marine metagenome</name>
    <dbReference type="NCBI Taxonomy" id="408172"/>
    <lineage>
        <taxon>unclassified sequences</taxon>
        <taxon>metagenomes</taxon>
        <taxon>ecological metagenomes</taxon>
    </lineage>
</organism>
<keyword evidence="11" id="KW-0648">Protein biosynthesis</keyword>
<gene>
    <name evidence="15" type="ORF">METZ01_LOCUS87573</name>
</gene>
<dbReference type="HAMAP" id="MF_00847">
    <property type="entry name" value="EttA"/>
    <property type="match status" value="1"/>
</dbReference>
<sequence>MAGEYVFTISGLSKTYGAKTVLENINLSFYHGAKIGIVGENGSGKSTLLKIMAGEDAEFDGKADPLKGTRIGFISQEPHLDMNKTVRENVEDAFSEIKKLLNEFNEVSAKMGEPLPDDEMEKALEKMGRLQDQIDAVDGWELDRQINVAMDALVLPPDDQQSSTLSGGEARRVALCRALLQKPDILLLDEPTNHLDAETVQWMEETLANYPGNVIVSTHDRYFLDNITKWILELENGRGIPFEGNYTSWLEQKAGLLKQRDKTASSLQRKVDQELEWLRASPSARRKKNKSRISDYEKLVAQKVEVDENTLDIQIDSGPQLGEKVIEATGLTKGYNDNPLIKDLTFSIPRGAVVGLIGPNGTGKTTLFRMVIGEESPDAGKIEIGSSVKLSYVDQHRHDLDGDKTIFEEITGGTDQIEVGGRSINSRSYVGKFNFKGSDQQKKVANLSGGERNRVHLAKLLRRGGNVLLLDEPTNDLDVTTLRNLESAILNFAGCVLVISHDRFFLNRICTHLLVFEGESKVRWFEGNFEEYQEKRREELGGREENRRSKYKKLTIR</sequence>
<comment type="similarity">
    <text evidence="1">Belongs to the ABC transporter superfamily. ABCF family. Translational throttle EttA subfamily.</text>
</comment>
<dbReference type="PANTHER" id="PTHR43858">
    <property type="entry name" value="ENERGY-DEPENDENT TRANSLATIONAL THROTTLE PROTEIN ETTA"/>
    <property type="match status" value="1"/>
</dbReference>
<keyword evidence="10" id="KW-0694">RNA-binding</keyword>
<keyword evidence="8" id="KW-0067">ATP-binding</keyword>
<keyword evidence="5" id="KW-0677">Repeat</keyword>
<dbReference type="CDD" id="cd03221">
    <property type="entry name" value="ABCF_EF-3"/>
    <property type="match status" value="2"/>
</dbReference>
<evidence type="ECO:0000256" key="12">
    <source>
        <dbReference type="SAM" id="Coils"/>
    </source>
</evidence>
<evidence type="ECO:0000256" key="5">
    <source>
        <dbReference type="ARBA" id="ARBA00022737"/>
    </source>
</evidence>
<evidence type="ECO:0000256" key="7">
    <source>
        <dbReference type="ARBA" id="ARBA00022801"/>
    </source>
</evidence>
<accession>A0A381V2V5</accession>
<evidence type="ECO:0000256" key="2">
    <source>
        <dbReference type="ARBA" id="ARBA00022490"/>
    </source>
</evidence>
<evidence type="ECO:0000256" key="6">
    <source>
        <dbReference type="ARBA" id="ARBA00022741"/>
    </source>
</evidence>
<evidence type="ECO:0000256" key="11">
    <source>
        <dbReference type="ARBA" id="ARBA00022917"/>
    </source>
</evidence>
<feature type="coiled-coil region" evidence="12">
    <location>
        <begin position="83"/>
        <end position="110"/>
    </location>
</feature>
<dbReference type="InterPro" id="IPR017871">
    <property type="entry name" value="ABC_transporter-like_CS"/>
</dbReference>
<dbReference type="EMBL" id="UINC01007711">
    <property type="protein sequence ID" value="SVA34719.1"/>
    <property type="molecule type" value="Genomic_DNA"/>
</dbReference>
<dbReference type="InterPro" id="IPR022374">
    <property type="entry name" value="EttA"/>
</dbReference>
<keyword evidence="9" id="KW-0810">Translation regulation</keyword>
<evidence type="ECO:0000313" key="15">
    <source>
        <dbReference type="EMBL" id="SVA34719.1"/>
    </source>
</evidence>
<dbReference type="Pfam" id="PF00005">
    <property type="entry name" value="ABC_tran"/>
    <property type="match status" value="2"/>
</dbReference>
<proteinExistence type="inferred from homology"/>
<keyword evidence="12" id="KW-0175">Coiled coil</keyword>
<dbReference type="InterPro" id="IPR003439">
    <property type="entry name" value="ABC_transporter-like_ATP-bd"/>
</dbReference>
<dbReference type="FunFam" id="3.40.50.300:FF:000183">
    <property type="entry name" value="ABC transporter ATP-binding protein yjjK"/>
    <property type="match status" value="1"/>
</dbReference>
<dbReference type="PANTHER" id="PTHR43858:SF1">
    <property type="entry name" value="ABC TRANSPORTER-RELATED PROTEIN"/>
    <property type="match status" value="1"/>
</dbReference>
<dbReference type="InterPro" id="IPR027417">
    <property type="entry name" value="P-loop_NTPase"/>
</dbReference>
<reference evidence="15" key="1">
    <citation type="submission" date="2018-05" db="EMBL/GenBank/DDBJ databases">
        <authorList>
            <person name="Lanie J.A."/>
            <person name="Ng W.-L."/>
            <person name="Kazmierczak K.M."/>
            <person name="Andrzejewski T.M."/>
            <person name="Davidsen T.M."/>
            <person name="Wayne K.J."/>
            <person name="Tettelin H."/>
            <person name="Glass J.I."/>
            <person name="Rusch D."/>
            <person name="Podicherti R."/>
            <person name="Tsui H.-C.T."/>
            <person name="Winkler M.E."/>
        </authorList>
    </citation>
    <scope>NUCLEOTIDE SEQUENCE</scope>
</reference>
<dbReference type="InterPro" id="IPR003593">
    <property type="entry name" value="AAA+_ATPase"/>
</dbReference>
<evidence type="ECO:0000256" key="1">
    <source>
        <dbReference type="ARBA" id="ARBA00005868"/>
    </source>
</evidence>
<dbReference type="NCBIfam" id="NF008775">
    <property type="entry name" value="PRK11819.1"/>
    <property type="match status" value="1"/>
</dbReference>
<dbReference type="AlphaFoldDB" id="A0A381V2V5"/>
<dbReference type="GO" id="GO:0005524">
    <property type="term" value="F:ATP binding"/>
    <property type="evidence" value="ECO:0007669"/>
    <property type="project" value="UniProtKB-KW"/>
</dbReference>
<dbReference type="Pfam" id="PF12848">
    <property type="entry name" value="ABC_tran_Xtn"/>
    <property type="match status" value="1"/>
</dbReference>
<dbReference type="Gene3D" id="3.40.50.300">
    <property type="entry name" value="P-loop containing nucleotide triphosphate hydrolases"/>
    <property type="match status" value="2"/>
</dbReference>
<keyword evidence="3" id="KW-0820">tRNA-binding</keyword>
<keyword evidence="7" id="KW-0378">Hydrolase</keyword>
<dbReference type="GO" id="GO:0045900">
    <property type="term" value="P:negative regulation of translational elongation"/>
    <property type="evidence" value="ECO:0007669"/>
    <property type="project" value="InterPro"/>
</dbReference>
<dbReference type="FunFam" id="3.40.50.300:FF:000011">
    <property type="entry name" value="Putative ABC transporter ATP-binding component"/>
    <property type="match status" value="1"/>
</dbReference>
<dbReference type="InterPro" id="IPR032781">
    <property type="entry name" value="ABC_tran_Xtn"/>
</dbReference>
<keyword evidence="2" id="KW-0963">Cytoplasm</keyword>
<evidence type="ECO:0000256" key="13">
    <source>
        <dbReference type="SAM" id="MobiDB-lite"/>
    </source>
</evidence>
<dbReference type="PROSITE" id="PS50893">
    <property type="entry name" value="ABC_TRANSPORTER_2"/>
    <property type="match status" value="2"/>
</dbReference>
<name>A0A381V2V5_9ZZZZ</name>
<evidence type="ECO:0000256" key="9">
    <source>
        <dbReference type="ARBA" id="ARBA00022845"/>
    </source>
</evidence>
<keyword evidence="6" id="KW-0547">Nucleotide-binding</keyword>
<dbReference type="NCBIfam" id="TIGR03719">
    <property type="entry name" value="ABC_ABC_ChvD"/>
    <property type="match status" value="1"/>
</dbReference>
<evidence type="ECO:0000256" key="8">
    <source>
        <dbReference type="ARBA" id="ARBA00022840"/>
    </source>
</evidence>
<dbReference type="GO" id="GO:0016887">
    <property type="term" value="F:ATP hydrolysis activity"/>
    <property type="evidence" value="ECO:0007669"/>
    <property type="project" value="InterPro"/>
</dbReference>
<dbReference type="PROSITE" id="PS00211">
    <property type="entry name" value="ABC_TRANSPORTER_1"/>
    <property type="match status" value="1"/>
</dbReference>
<evidence type="ECO:0000256" key="10">
    <source>
        <dbReference type="ARBA" id="ARBA00022884"/>
    </source>
</evidence>
<dbReference type="GO" id="GO:0000049">
    <property type="term" value="F:tRNA binding"/>
    <property type="evidence" value="ECO:0007669"/>
    <property type="project" value="UniProtKB-KW"/>
</dbReference>
<dbReference type="GO" id="GO:0019843">
    <property type="term" value="F:rRNA binding"/>
    <property type="evidence" value="ECO:0007669"/>
    <property type="project" value="UniProtKB-KW"/>
</dbReference>
<dbReference type="GO" id="GO:0006412">
    <property type="term" value="P:translation"/>
    <property type="evidence" value="ECO:0007669"/>
    <property type="project" value="UniProtKB-KW"/>
</dbReference>
<feature type="compositionally biased region" description="Basic and acidic residues" evidence="13">
    <location>
        <begin position="536"/>
        <end position="548"/>
    </location>
</feature>
<evidence type="ECO:0000256" key="4">
    <source>
        <dbReference type="ARBA" id="ARBA00022730"/>
    </source>
</evidence>
<feature type="domain" description="ABC transporter" evidence="14">
    <location>
        <begin position="326"/>
        <end position="545"/>
    </location>
</feature>
<protein>
    <recommendedName>
        <fullName evidence="14">ABC transporter domain-containing protein</fullName>
    </recommendedName>
</protein>
<keyword evidence="4" id="KW-0699">rRNA-binding</keyword>
<feature type="domain" description="ABC transporter" evidence="14">
    <location>
        <begin position="7"/>
        <end position="262"/>
    </location>
</feature>
<evidence type="ECO:0000256" key="3">
    <source>
        <dbReference type="ARBA" id="ARBA00022555"/>
    </source>
</evidence>
<dbReference type="SMART" id="SM00382">
    <property type="entry name" value="AAA"/>
    <property type="match status" value="2"/>
</dbReference>
<dbReference type="SUPFAM" id="SSF52540">
    <property type="entry name" value="P-loop containing nucleoside triphosphate hydrolases"/>
    <property type="match status" value="2"/>
</dbReference>
<feature type="region of interest" description="Disordered" evidence="13">
    <location>
        <begin position="536"/>
        <end position="557"/>
    </location>
</feature>